<reference evidence="7 8" key="1">
    <citation type="submission" date="2019-03" db="EMBL/GenBank/DDBJ databases">
        <title>Genomic Encyclopedia of Type Strains, Phase IV (KMG-IV): sequencing the most valuable type-strain genomes for metagenomic binning, comparative biology and taxonomic classification.</title>
        <authorList>
            <person name="Goeker M."/>
        </authorList>
    </citation>
    <scope>NUCLEOTIDE SEQUENCE [LARGE SCALE GENOMIC DNA]</scope>
    <source>
        <strain evidence="7 8">DSM 24629</strain>
    </source>
</reference>
<keyword evidence="2 5" id="KW-0812">Transmembrane</keyword>
<dbReference type="PANTHER" id="PTHR43229">
    <property type="entry name" value="NODULATION PROTEIN J"/>
    <property type="match status" value="1"/>
</dbReference>
<gene>
    <name evidence="7" type="ORF">EDC18_102146</name>
</gene>
<dbReference type="InterPro" id="IPR051784">
    <property type="entry name" value="Nod_factor_ABC_transporter"/>
</dbReference>
<dbReference type="InterPro" id="IPR013525">
    <property type="entry name" value="ABC2_TM"/>
</dbReference>
<evidence type="ECO:0000256" key="5">
    <source>
        <dbReference type="SAM" id="Phobius"/>
    </source>
</evidence>
<comment type="caution">
    <text evidence="7">The sequence shown here is derived from an EMBL/GenBank/DDBJ whole genome shotgun (WGS) entry which is preliminary data.</text>
</comment>
<organism evidence="7 8">
    <name type="scientific">Natranaerovirga pectinivora</name>
    <dbReference type="NCBI Taxonomy" id="682400"/>
    <lineage>
        <taxon>Bacteria</taxon>
        <taxon>Bacillati</taxon>
        <taxon>Bacillota</taxon>
        <taxon>Clostridia</taxon>
        <taxon>Lachnospirales</taxon>
        <taxon>Natranaerovirgaceae</taxon>
        <taxon>Natranaerovirga</taxon>
    </lineage>
</organism>
<keyword evidence="3 5" id="KW-1133">Transmembrane helix</keyword>
<keyword evidence="4 5" id="KW-0472">Membrane</keyword>
<keyword evidence="8" id="KW-1185">Reference proteome</keyword>
<feature type="transmembrane region" description="Helical" evidence="5">
    <location>
        <begin position="120"/>
        <end position="140"/>
    </location>
</feature>
<evidence type="ECO:0000313" key="8">
    <source>
        <dbReference type="Proteomes" id="UP000294902"/>
    </source>
</evidence>
<dbReference type="GO" id="GO:0016020">
    <property type="term" value="C:membrane"/>
    <property type="evidence" value="ECO:0007669"/>
    <property type="project" value="UniProtKB-SubCell"/>
</dbReference>
<dbReference type="AlphaFoldDB" id="A0A4R3MNN2"/>
<evidence type="ECO:0000256" key="2">
    <source>
        <dbReference type="ARBA" id="ARBA00022692"/>
    </source>
</evidence>
<feature type="transmembrane region" description="Helical" evidence="5">
    <location>
        <begin position="204"/>
        <end position="223"/>
    </location>
</feature>
<feature type="transmembrane region" description="Helical" evidence="5">
    <location>
        <begin position="152"/>
        <end position="171"/>
    </location>
</feature>
<protein>
    <submittedName>
        <fullName evidence="7">ABC-2 type transport system permease protein</fullName>
    </submittedName>
</protein>
<name>A0A4R3MNN2_9FIRM</name>
<evidence type="ECO:0000256" key="4">
    <source>
        <dbReference type="ARBA" id="ARBA00023136"/>
    </source>
</evidence>
<feature type="transmembrane region" description="Helical" evidence="5">
    <location>
        <begin position="90"/>
        <end position="114"/>
    </location>
</feature>
<accession>A0A4R3MNN2</accession>
<dbReference type="Proteomes" id="UP000294902">
    <property type="component" value="Unassembled WGS sequence"/>
</dbReference>
<feature type="transmembrane region" description="Helical" evidence="5">
    <location>
        <begin position="18"/>
        <end position="35"/>
    </location>
</feature>
<evidence type="ECO:0000259" key="6">
    <source>
        <dbReference type="Pfam" id="PF12698"/>
    </source>
</evidence>
<feature type="transmembrane region" description="Helical" evidence="5">
    <location>
        <begin position="41"/>
        <end position="64"/>
    </location>
</feature>
<dbReference type="Pfam" id="PF12698">
    <property type="entry name" value="ABC2_membrane_3"/>
    <property type="match status" value="1"/>
</dbReference>
<feature type="domain" description="ABC-2 type transporter transmembrane" evidence="6">
    <location>
        <begin position="45"/>
        <end position="223"/>
    </location>
</feature>
<feature type="transmembrane region" description="Helical" evidence="5">
    <location>
        <begin position="177"/>
        <end position="197"/>
    </location>
</feature>
<evidence type="ECO:0000256" key="3">
    <source>
        <dbReference type="ARBA" id="ARBA00022989"/>
    </source>
</evidence>
<proteinExistence type="predicted"/>
<dbReference type="GO" id="GO:0140359">
    <property type="term" value="F:ABC-type transporter activity"/>
    <property type="evidence" value="ECO:0007669"/>
    <property type="project" value="InterPro"/>
</dbReference>
<evidence type="ECO:0000313" key="7">
    <source>
        <dbReference type="EMBL" id="TCT16130.1"/>
    </source>
</evidence>
<evidence type="ECO:0000256" key="1">
    <source>
        <dbReference type="ARBA" id="ARBA00004141"/>
    </source>
</evidence>
<dbReference type="EMBL" id="SMAL01000002">
    <property type="protein sequence ID" value="TCT16130.1"/>
    <property type="molecule type" value="Genomic_DNA"/>
</dbReference>
<dbReference type="PANTHER" id="PTHR43229:SF2">
    <property type="entry name" value="NODULATION PROTEIN J"/>
    <property type="match status" value="1"/>
</dbReference>
<sequence>MTVFKFALLRAYRSKRTVLSVSLLPIGLILIRPLWVGENPAGFGFGFLSLVIMSTAFLLVQGVMTDRVSGTIRRIYAAPIKEYNYLVENLLAYQLILTAQIAIVILIGSFLYQWNTILSVQYFLCYTIFGSASIGLTLAWNSLFKNKESSDAVFSIIVTMMALLGGIFVPIEALPDVLAKIGMVFPTYWVSIGLLAITNNEVKIFMVSIVALLMFTCAFIIFGSKRRLE</sequence>
<comment type="subcellular location">
    <subcellularLocation>
        <location evidence="1">Membrane</location>
        <topology evidence="1">Multi-pass membrane protein</topology>
    </subcellularLocation>
</comment>
<dbReference type="RefSeq" id="WP_165878461.1">
    <property type="nucleotide sequence ID" value="NZ_SMAL01000002.1"/>
</dbReference>